<evidence type="ECO:0000256" key="5">
    <source>
        <dbReference type="ARBA" id="ARBA00023136"/>
    </source>
</evidence>
<dbReference type="KEGG" id="pfer:IRI77_04255"/>
<dbReference type="InterPro" id="IPR057601">
    <property type="entry name" value="Oar-like_b-barrel"/>
</dbReference>
<protein>
    <submittedName>
        <fullName evidence="8">TonB-dependent receptor</fullName>
    </submittedName>
</protein>
<dbReference type="InterPro" id="IPR036942">
    <property type="entry name" value="Beta-barrel_TonB_sf"/>
</dbReference>
<dbReference type="PROSITE" id="PS51257">
    <property type="entry name" value="PROKAR_LIPOPROTEIN"/>
    <property type="match status" value="1"/>
</dbReference>
<dbReference type="SUPFAM" id="SSF49452">
    <property type="entry name" value="Starch-binding domain-like"/>
    <property type="match status" value="1"/>
</dbReference>
<dbReference type="GO" id="GO:0044718">
    <property type="term" value="P:siderophore transmembrane transport"/>
    <property type="evidence" value="ECO:0007669"/>
    <property type="project" value="TreeGrafter"/>
</dbReference>
<evidence type="ECO:0000313" key="9">
    <source>
        <dbReference type="Proteomes" id="UP000593892"/>
    </source>
</evidence>
<dbReference type="Gene3D" id="2.60.40.1120">
    <property type="entry name" value="Carboxypeptidase-like, regulatory domain"/>
    <property type="match status" value="1"/>
</dbReference>
<gene>
    <name evidence="8" type="ORF">IRI77_04255</name>
</gene>
<keyword evidence="6" id="KW-0998">Cell outer membrane</keyword>
<evidence type="ECO:0000256" key="3">
    <source>
        <dbReference type="ARBA" id="ARBA00022452"/>
    </source>
</evidence>
<dbReference type="SUPFAM" id="SSF56935">
    <property type="entry name" value="Porins"/>
    <property type="match status" value="1"/>
</dbReference>
<keyword evidence="9" id="KW-1185">Reference proteome</keyword>
<feature type="domain" description="TonB-dependent transporter Oar-like beta-barrel" evidence="7">
    <location>
        <begin position="255"/>
        <end position="1154"/>
    </location>
</feature>
<evidence type="ECO:0000256" key="1">
    <source>
        <dbReference type="ARBA" id="ARBA00004571"/>
    </source>
</evidence>
<evidence type="ECO:0000256" key="4">
    <source>
        <dbReference type="ARBA" id="ARBA00022692"/>
    </source>
</evidence>
<sequence>MRNIRVTSGVGTLLSIAISCFSFLGVNAPPAIAQVLYGSLVGTITDQSSAVVVKAAVTVTNTSTGLTVQANTDQSGYYAIQNLMEGSYDVSITAPGFKTVTQKGVDVRINNVTRTDVRLELGGVAETITVAASAAVLQTSKADVSTNIESRAITNLPLSGYRNYQTLMNLVPGATPVQFQNAVIDTPQRDLSTNINGQERGANNTRVDGAANILVTMPHHMVYVPPVESIEEVNISTNNFDADQGMTGGAAVTVATKSGTNSFHGSAFGFNANNVTRAMLWDENRTGTTKKPNGNRNIVGGSVGGPIKKGKLFFFTDWEGTFERVGRSSLFSLPTDDFRAGDFSRKLGSQILDAQGRQISVPTTEGGLTALREGMVFDPYSGNMDGTGRSVFSSNGRLNVIPSSRFNAPMQKLLALVPHANQAGDLSNYFNQGTQRLNRNNLDAKINWNRSAKNQIWGKYSVMDALVRGDFGLGAAGGGCLCDGGVGEGHTLVQLAAIGQTYTVSPTFLIDGTLGWTRFGQNVQSPDLGTNFGLDVLGIPGTNGPDPKESGMPAFYISDYSGLGNTEGWNPLFRNDQSITFNTNASWMKGRHDIRFGFEFLHHLMNHWQPELGEGPRGAFYFASGLTALNPAALEQTVGFRNGTPSFEETWNGMGAFLLGASNETGKSSQFIKMNSMENVYALYVRDRWRVSSKLTLNLGLRWELYPTRTRSAGMGVESYDPSTNEVLVGGYGGIPRDAGVGYSKKLFAPRIGLAYQLGNNTVIRSGYGITYHSHPWGAQALRGWYPLTLVSVFDGVNGYQPVTTDPNYVKAGVPNQPLGPNVGIIPICCPDISKGRIPLPASDEMGYPVANEQMKRGYIQSWNFIVEHKLPGEILASLGYVATASVNGFAFLDINASQIPGSGNDGRLLYQRFGRTATTREWNGRTHSIYHSMQASVNRRLTSGLLIKGAYTYSHAIDQASYGDWTAFNWNAASVFDRNRANSNFNIPHMFQVGYVYELPFGKTKKWATSGLTAAVLGDWQFNGLFAAYQGRQFTVTASGSSLNMPGNLQTADQVKPDVAKLGLVGDDGTWFDTTAFARPTGARFGTVGRNTMRGPGVINADLSLYRTFKITEAINLQFRGESFNLSNTPHFANPTNSANSSNFGRILATQSGDAMGRSREFRFGLRLGF</sequence>
<dbReference type="Proteomes" id="UP000593892">
    <property type="component" value="Chromosome"/>
</dbReference>
<dbReference type="Pfam" id="PF25183">
    <property type="entry name" value="OMP_b-brl_4"/>
    <property type="match status" value="1"/>
</dbReference>
<dbReference type="PANTHER" id="PTHR30069:SF46">
    <property type="entry name" value="OAR PROTEIN"/>
    <property type="match status" value="1"/>
</dbReference>
<dbReference type="GO" id="GO:0009279">
    <property type="term" value="C:cell outer membrane"/>
    <property type="evidence" value="ECO:0007669"/>
    <property type="project" value="UniProtKB-SubCell"/>
</dbReference>
<keyword evidence="4" id="KW-0812">Transmembrane</keyword>
<accession>A0A7S7NT10</accession>
<evidence type="ECO:0000256" key="2">
    <source>
        <dbReference type="ARBA" id="ARBA00022448"/>
    </source>
</evidence>
<evidence type="ECO:0000256" key="6">
    <source>
        <dbReference type="ARBA" id="ARBA00023237"/>
    </source>
</evidence>
<keyword evidence="8" id="KW-0675">Receptor</keyword>
<evidence type="ECO:0000313" key="8">
    <source>
        <dbReference type="EMBL" id="QOY89179.1"/>
    </source>
</evidence>
<dbReference type="InterPro" id="IPR013784">
    <property type="entry name" value="Carb-bd-like_fold"/>
</dbReference>
<reference evidence="8 9" key="1">
    <citation type="submission" date="2020-10" db="EMBL/GenBank/DDBJ databases">
        <title>Complete genome sequence of Paludibaculum fermentans P105T, a facultatively anaerobic acidobacterium capable of dissimilatory Fe(III) reduction.</title>
        <authorList>
            <person name="Dedysh S.N."/>
            <person name="Beletsky A.V."/>
            <person name="Kulichevskaya I.S."/>
            <person name="Mardanov A.V."/>
            <person name="Ravin N.V."/>
        </authorList>
    </citation>
    <scope>NUCLEOTIDE SEQUENCE [LARGE SCALE GENOMIC DNA]</scope>
    <source>
        <strain evidence="8 9">P105</strain>
    </source>
</reference>
<organism evidence="8 9">
    <name type="scientific">Paludibaculum fermentans</name>
    <dbReference type="NCBI Taxonomy" id="1473598"/>
    <lineage>
        <taxon>Bacteria</taxon>
        <taxon>Pseudomonadati</taxon>
        <taxon>Acidobacteriota</taxon>
        <taxon>Terriglobia</taxon>
        <taxon>Bryobacterales</taxon>
        <taxon>Bryobacteraceae</taxon>
        <taxon>Paludibaculum</taxon>
    </lineage>
</organism>
<evidence type="ECO:0000259" key="7">
    <source>
        <dbReference type="Pfam" id="PF25183"/>
    </source>
</evidence>
<dbReference type="RefSeq" id="WP_194450841.1">
    <property type="nucleotide sequence ID" value="NZ_CP063849.1"/>
</dbReference>
<dbReference type="Gene3D" id="2.40.170.20">
    <property type="entry name" value="TonB-dependent receptor, beta-barrel domain"/>
    <property type="match status" value="1"/>
</dbReference>
<dbReference type="GO" id="GO:0015344">
    <property type="term" value="F:siderophore uptake transmembrane transporter activity"/>
    <property type="evidence" value="ECO:0007669"/>
    <property type="project" value="TreeGrafter"/>
</dbReference>
<name>A0A7S7NT10_PALFE</name>
<comment type="subcellular location">
    <subcellularLocation>
        <location evidence="1">Cell outer membrane</location>
        <topology evidence="1">Multi-pass membrane protein</topology>
    </subcellularLocation>
</comment>
<dbReference type="AlphaFoldDB" id="A0A7S7NT10"/>
<keyword evidence="3" id="KW-1134">Transmembrane beta strand</keyword>
<dbReference type="PANTHER" id="PTHR30069">
    <property type="entry name" value="TONB-DEPENDENT OUTER MEMBRANE RECEPTOR"/>
    <property type="match status" value="1"/>
</dbReference>
<proteinExistence type="predicted"/>
<dbReference type="Pfam" id="PF13620">
    <property type="entry name" value="CarboxypepD_reg"/>
    <property type="match status" value="1"/>
</dbReference>
<dbReference type="InterPro" id="IPR039426">
    <property type="entry name" value="TonB-dep_rcpt-like"/>
</dbReference>
<keyword evidence="5" id="KW-0472">Membrane</keyword>
<dbReference type="GO" id="GO:0030246">
    <property type="term" value="F:carbohydrate binding"/>
    <property type="evidence" value="ECO:0007669"/>
    <property type="project" value="InterPro"/>
</dbReference>
<dbReference type="EMBL" id="CP063849">
    <property type="protein sequence ID" value="QOY89179.1"/>
    <property type="molecule type" value="Genomic_DNA"/>
</dbReference>
<keyword evidence="2" id="KW-0813">Transport</keyword>